<evidence type="ECO:0000313" key="3">
    <source>
        <dbReference type="Proteomes" id="UP000822476"/>
    </source>
</evidence>
<feature type="chain" id="PRO_5035746508" description="Cystatin" evidence="1">
    <location>
        <begin position="28"/>
        <end position="133"/>
    </location>
</feature>
<protein>
    <recommendedName>
        <fullName evidence="4">Cystatin</fullName>
    </recommendedName>
</protein>
<proteinExistence type="predicted"/>
<dbReference type="OrthoDB" id="6236128at2759"/>
<gene>
    <name evidence="2" type="ORF">EG68_00632</name>
</gene>
<organism evidence="2 3">
    <name type="scientific">Paragonimus skrjabini miyazakii</name>
    <dbReference type="NCBI Taxonomy" id="59628"/>
    <lineage>
        <taxon>Eukaryota</taxon>
        <taxon>Metazoa</taxon>
        <taxon>Spiralia</taxon>
        <taxon>Lophotrochozoa</taxon>
        <taxon>Platyhelminthes</taxon>
        <taxon>Trematoda</taxon>
        <taxon>Digenea</taxon>
        <taxon>Plagiorchiida</taxon>
        <taxon>Troglotremata</taxon>
        <taxon>Troglotrematidae</taxon>
        <taxon>Paragonimus</taxon>
    </lineage>
</organism>
<comment type="caution">
    <text evidence="2">The sequence shown here is derived from an EMBL/GenBank/DDBJ whole genome shotgun (WGS) entry which is preliminary data.</text>
</comment>
<evidence type="ECO:0008006" key="4">
    <source>
        <dbReference type="Google" id="ProtNLM"/>
    </source>
</evidence>
<sequence length="133" mass="14981">MCTMYFPQVMFTVVGLFCILCLREVACEAAIEPVEEHLLGARSNPRCPVNMDSERLRQALSNWTPSEHETFVPEQSDFTILDVASQVVGWIQYYYTIQLDTGLCYSVLVNDQSIGHVENVECPEVSLGCPDID</sequence>
<reference evidence="2" key="1">
    <citation type="submission" date="2019-07" db="EMBL/GenBank/DDBJ databases">
        <title>Annotation for the trematode Paragonimus miyazaki's.</title>
        <authorList>
            <person name="Choi Y.-J."/>
        </authorList>
    </citation>
    <scope>NUCLEOTIDE SEQUENCE</scope>
    <source>
        <strain evidence="2">Japan</strain>
    </source>
</reference>
<dbReference type="Proteomes" id="UP000822476">
    <property type="component" value="Unassembled WGS sequence"/>
</dbReference>
<keyword evidence="1" id="KW-0732">Signal</keyword>
<evidence type="ECO:0000256" key="1">
    <source>
        <dbReference type="SAM" id="SignalP"/>
    </source>
</evidence>
<accession>A0A8S9Z2S2</accession>
<feature type="signal peptide" evidence="1">
    <location>
        <begin position="1"/>
        <end position="27"/>
    </location>
</feature>
<dbReference type="AlphaFoldDB" id="A0A8S9Z2S2"/>
<keyword evidence="3" id="KW-1185">Reference proteome</keyword>
<name>A0A8S9Z2S2_9TREM</name>
<evidence type="ECO:0000313" key="2">
    <source>
        <dbReference type="EMBL" id="KAF7261749.1"/>
    </source>
</evidence>
<dbReference type="EMBL" id="JTDE01000270">
    <property type="protein sequence ID" value="KAF7261749.1"/>
    <property type="molecule type" value="Genomic_DNA"/>
</dbReference>